<feature type="domain" description="C2H2-type" evidence="6">
    <location>
        <begin position="253"/>
        <end position="282"/>
    </location>
</feature>
<dbReference type="Pfam" id="PF00096">
    <property type="entry name" value="zf-C2H2"/>
    <property type="match status" value="2"/>
</dbReference>
<protein>
    <recommendedName>
        <fullName evidence="6">C2H2-type domain-containing protein</fullName>
    </recommendedName>
</protein>
<dbReference type="SUPFAM" id="SSF57667">
    <property type="entry name" value="beta-beta-alpha zinc fingers"/>
    <property type="match status" value="2"/>
</dbReference>
<dbReference type="AlphaFoldDB" id="A0A7R9PWL3"/>
<dbReference type="FunFam" id="3.30.160.60:FF:000100">
    <property type="entry name" value="Zinc finger 45-like"/>
    <property type="match status" value="1"/>
</dbReference>
<keyword evidence="8" id="KW-1185">Reference proteome</keyword>
<dbReference type="OrthoDB" id="6428463at2759"/>
<dbReference type="PANTHER" id="PTHR19818">
    <property type="entry name" value="ZINC FINGER PROTEIN ZIC AND GLI"/>
    <property type="match status" value="1"/>
</dbReference>
<evidence type="ECO:0000256" key="5">
    <source>
        <dbReference type="PROSITE-ProRule" id="PRU00042"/>
    </source>
</evidence>
<sequence>MARLVVRTQTPIVVFAVWDTNVFTITQFIINPYNGLCREVYCQTFRLSYVFVDQYLWIRSVFIAFPDNCKTVIKVIFRPNNKPVKRVDHNLSKPPVVMPYNGFIGYGITHARIIDMNYINVCVVEIKHQIMDPIDGQIAVGAFRATITSRPSTSISSYINAGSVAPLHSIGNFSTKRHLLRHKSCVHLNERKYKCNDENCGKIFAIKQTLIFHKRWHSGDNPYVCNEQNCGKKFTSKGSLISHKYMHSGEKPFVCDFNECHKRFVRKSDLISHKFIHSDEKPFACDFNDCNKLCLKKA</sequence>
<dbReference type="PROSITE" id="PS00028">
    <property type="entry name" value="ZINC_FINGER_C2H2_1"/>
    <property type="match status" value="3"/>
</dbReference>
<keyword evidence="3 5" id="KW-0863">Zinc-finger</keyword>
<evidence type="ECO:0000313" key="7">
    <source>
        <dbReference type="EMBL" id="CAD7623460.1"/>
    </source>
</evidence>
<dbReference type="GO" id="GO:0008270">
    <property type="term" value="F:zinc ion binding"/>
    <property type="evidence" value="ECO:0007669"/>
    <property type="project" value="UniProtKB-KW"/>
</dbReference>
<keyword evidence="2" id="KW-0677">Repeat</keyword>
<proteinExistence type="predicted"/>
<dbReference type="EMBL" id="CAJPIZ010001674">
    <property type="protein sequence ID" value="CAG2103890.1"/>
    <property type="molecule type" value="Genomic_DNA"/>
</dbReference>
<feature type="domain" description="C2H2-type" evidence="6">
    <location>
        <begin position="223"/>
        <end position="252"/>
    </location>
</feature>
<gene>
    <name evidence="7" type="ORF">OSB1V03_LOCUS3916</name>
</gene>
<dbReference type="EMBL" id="OC856249">
    <property type="protein sequence ID" value="CAD7623460.1"/>
    <property type="molecule type" value="Genomic_DNA"/>
</dbReference>
<dbReference type="GO" id="GO:0000978">
    <property type="term" value="F:RNA polymerase II cis-regulatory region sequence-specific DNA binding"/>
    <property type="evidence" value="ECO:0007669"/>
    <property type="project" value="TreeGrafter"/>
</dbReference>
<accession>A0A7R9PWL3</accession>
<evidence type="ECO:0000313" key="8">
    <source>
        <dbReference type="Proteomes" id="UP000759131"/>
    </source>
</evidence>
<evidence type="ECO:0000259" key="6">
    <source>
        <dbReference type="PROSITE" id="PS50157"/>
    </source>
</evidence>
<name>A0A7R9PWL3_9ACAR</name>
<dbReference type="Proteomes" id="UP000759131">
    <property type="component" value="Unassembled WGS sequence"/>
</dbReference>
<evidence type="ECO:0000256" key="4">
    <source>
        <dbReference type="ARBA" id="ARBA00022833"/>
    </source>
</evidence>
<dbReference type="GO" id="GO:0005634">
    <property type="term" value="C:nucleus"/>
    <property type="evidence" value="ECO:0007669"/>
    <property type="project" value="UniProtKB-ARBA"/>
</dbReference>
<keyword evidence="1" id="KW-0479">Metal-binding</keyword>
<keyword evidence="4" id="KW-0862">Zinc</keyword>
<dbReference type="GO" id="GO:0000981">
    <property type="term" value="F:DNA-binding transcription factor activity, RNA polymerase II-specific"/>
    <property type="evidence" value="ECO:0007669"/>
    <property type="project" value="TreeGrafter"/>
</dbReference>
<dbReference type="InterPro" id="IPR050329">
    <property type="entry name" value="GLI_C2H2-zinc-finger"/>
</dbReference>
<dbReference type="InterPro" id="IPR036236">
    <property type="entry name" value="Znf_C2H2_sf"/>
</dbReference>
<dbReference type="FunFam" id="3.30.160.60:FF:002343">
    <property type="entry name" value="Zinc finger protein 33A"/>
    <property type="match status" value="1"/>
</dbReference>
<dbReference type="GO" id="GO:0045944">
    <property type="term" value="P:positive regulation of transcription by RNA polymerase II"/>
    <property type="evidence" value="ECO:0007669"/>
    <property type="project" value="UniProtKB-ARBA"/>
</dbReference>
<reference evidence="7" key="1">
    <citation type="submission" date="2020-11" db="EMBL/GenBank/DDBJ databases">
        <authorList>
            <person name="Tran Van P."/>
        </authorList>
    </citation>
    <scope>NUCLEOTIDE SEQUENCE</scope>
</reference>
<organism evidence="7">
    <name type="scientific">Medioppia subpectinata</name>
    <dbReference type="NCBI Taxonomy" id="1979941"/>
    <lineage>
        <taxon>Eukaryota</taxon>
        <taxon>Metazoa</taxon>
        <taxon>Ecdysozoa</taxon>
        <taxon>Arthropoda</taxon>
        <taxon>Chelicerata</taxon>
        <taxon>Arachnida</taxon>
        <taxon>Acari</taxon>
        <taxon>Acariformes</taxon>
        <taxon>Sarcoptiformes</taxon>
        <taxon>Oribatida</taxon>
        <taxon>Brachypylina</taxon>
        <taxon>Oppioidea</taxon>
        <taxon>Oppiidae</taxon>
        <taxon>Medioppia</taxon>
    </lineage>
</organism>
<feature type="domain" description="C2H2-type" evidence="6">
    <location>
        <begin position="193"/>
        <end position="222"/>
    </location>
</feature>
<dbReference type="PROSITE" id="PS50157">
    <property type="entry name" value="ZINC_FINGER_C2H2_2"/>
    <property type="match status" value="3"/>
</dbReference>
<dbReference type="PANTHER" id="PTHR19818:SF139">
    <property type="entry name" value="PAIR-RULE PROTEIN ODD-PAIRED"/>
    <property type="match status" value="1"/>
</dbReference>
<dbReference type="InterPro" id="IPR013087">
    <property type="entry name" value="Znf_C2H2_type"/>
</dbReference>
<evidence type="ECO:0000256" key="1">
    <source>
        <dbReference type="ARBA" id="ARBA00022723"/>
    </source>
</evidence>
<dbReference type="Gene3D" id="3.30.160.60">
    <property type="entry name" value="Classic Zinc Finger"/>
    <property type="match status" value="3"/>
</dbReference>
<dbReference type="SMART" id="SM00355">
    <property type="entry name" value="ZnF_C2H2"/>
    <property type="match status" value="3"/>
</dbReference>
<evidence type="ECO:0000256" key="3">
    <source>
        <dbReference type="ARBA" id="ARBA00022771"/>
    </source>
</evidence>
<evidence type="ECO:0000256" key="2">
    <source>
        <dbReference type="ARBA" id="ARBA00022737"/>
    </source>
</evidence>